<dbReference type="AlphaFoldDB" id="A0A1G4BTK7"/>
<dbReference type="Pfam" id="PF07883">
    <property type="entry name" value="Cupin_2"/>
    <property type="match status" value="1"/>
</dbReference>
<evidence type="ECO:0000313" key="2">
    <source>
        <dbReference type="EMBL" id="OHF04666.1"/>
    </source>
</evidence>
<sequence>AAYPISSRSPVEGCPPSPSPNILQHHSTQTWLLIKRNIQLRPFRLPLSAGGTAETGEITTEHASLPRTTGILDTRSRACVPCRADTMASLIPLINDLIPMIVSSSVSVTKASTLRPPNATLDPASANEADAIVSKSDKLCASDTIVYMASGTGILFVSPGAGQEVKRHELSSGDFAFIPSWTEHQLLNESDQDTVWVITRSGSQPVTVGLTDWGGDRAK</sequence>
<feature type="domain" description="Cupin type-2" evidence="1">
    <location>
        <begin position="145"/>
        <end position="197"/>
    </location>
</feature>
<dbReference type="CDD" id="cd02208">
    <property type="entry name" value="cupin_RmlC-like"/>
    <property type="match status" value="1"/>
</dbReference>
<dbReference type="Proteomes" id="UP000176998">
    <property type="component" value="Unassembled WGS sequence"/>
</dbReference>
<protein>
    <submittedName>
        <fullName evidence="2">Cupin</fullName>
    </submittedName>
</protein>
<dbReference type="SUPFAM" id="SSF51182">
    <property type="entry name" value="RmlC-like cupins"/>
    <property type="match status" value="1"/>
</dbReference>
<accession>A0A1G4BTK7</accession>
<feature type="non-terminal residue" evidence="2">
    <location>
        <position position="1"/>
    </location>
</feature>
<dbReference type="EMBL" id="MJBS01000001">
    <property type="protein sequence ID" value="OHF04666.1"/>
    <property type="molecule type" value="Genomic_DNA"/>
</dbReference>
<dbReference type="InterPro" id="IPR014710">
    <property type="entry name" value="RmlC-like_jellyroll"/>
</dbReference>
<dbReference type="GeneID" id="34553305"/>
<evidence type="ECO:0000313" key="3">
    <source>
        <dbReference type="Proteomes" id="UP000176998"/>
    </source>
</evidence>
<organism evidence="2 3">
    <name type="scientific">Colletotrichum orchidophilum</name>
    <dbReference type="NCBI Taxonomy" id="1209926"/>
    <lineage>
        <taxon>Eukaryota</taxon>
        <taxon>Fungi</taxon>
        <taxon>Dikarya</taxon>
        <taxon>Ascomycota</taxon>
        <taxon>Pezizomycotina</taxon>
        <taxon>Sordariomycetes</taxon>
        <taxon>Hypocreomycetidae</taxon>
        <taxon>Glomerellales</taxon>
        <taxon>Glomerellaceae</taxon>
        <taxon>Colletotrichum</taxon>
    </lineage>
</organism>
<keyword evidence="3" id="KW-1185">Reference proteome</keyword>
<proteinExistence type="predicted"/>
<reference evidence="2 3" key="1">
    <citation type="submission" date="2016-09" db="EMBL/GenBank/DDBJ databases">
        <authorList>
            <person name="Capua I."/>
            <person name="De Benedictis P."/>
            <person name="Joannis T."/>
            <person name="Lombin L.H."/>
            <person name="Cattoli G."/>
        </authorList>
    </citation>
    <scope>NUCLEOTIDE SEQUENCE [LARGE SCALE GENOMIC DNA]</scope>
    <source>
        <strain evidence="2 3">IMI 309357</strain>
    </source>
</reference>
<name>A0A1G4BTK7_9PEZI</name>
<evidence type="ECO:0000259" key="1">
    <source>
        <dbReference type="Pfam" id="PF07883"/>
    </source>
</evidence>
<dbReference type="InterPro" id="IPR013096">
    <property type="entry name" value="Cupin_2"/>
</dbReference>
<dbReference type="RefSeq" id="XP_022481800.1">
    <property type="nucleotide sequence ID" value="XM_022611795.1"/>
</dbReference>
<gene>
    <name evidence="2" type="ORF">CORC01_00137</name>
</gene>
<dbReference type="InterPro" id="IPR011051">
    <property type="entry name" value="RmlC_Cupin_sf"/>
</dbReference>
<dbReference type="Gene3D" id="2.60.120.10">
    <property type="entry name" value="Jelly Rolls"/>
    <property type="match status" value="1"/>
</dbReference>
<dbReference type="OrthoDB" id="3511549at2759"/>
<comment type="caution">
    <text evidence="2">The sequence shown here is derived from an EMBL/GenBank/DDBJ whole genome shotgun (WGS) entry which is preliminary data.</text>
</comment>